<feature type="region of interest" description="Disordered" evidence="1">
    <location>
        <begin position="70"/>
        <end position="115"/>
    </location>
</feature>
<dbReference type="Proteomes" id="UP001279734">
    <property type="component" value="Unassembled WGS sequence"/>
</dbReference>
<dbReference type="EMBL" id="BSYO01000022">
    <property type="protein sequence ID" value="GMH21173.1"/>
    <property type="molecule type" value="Genomic_DNA"/>
</dbReference>
<accession>A0AAD3T1A8</accession>
<reference evidence="2" key="1">
    <citation type="submission" date="2023-05" db="EMBL/GenBank/DDBJ databases">
        <title>Nepenthes gracilis genome sequencing.</title>
        <authorList>
            <person name="Fukushima K."/>
        </authorList>
    </citation>
    <scope>NUCLEOTIDE SEQUENCE</scope>
    <source>
        <strain evidence="2">SING2019-196</strain>
    </source>
</reference>
<feature type="compositionally biased region" description="Basic and acidic residues" evidence="1">
    <location>
        <begin position="88"/>
        <end position="103"/>
    </location>
</feature>
<protein>
    <submittedName>
        <fullName evidence="2">Uncharacterized protein</fullName>
    </submittedName>
</protein>
<comment type="caution">
    <text evidence="2">The sequence shown here is derived from an EMBL/GenBank/DDBJ whole genome shotgun (WGS) entry which is preliminary data.</text>
</comment>
<proteinExistence type="predicted"/>
<name>A0AAD3T1A8_NEPGR</name>
<evidence type="ECO:0000313" key="2">
    <source>
        <dbReference type="EMBL" id="GMH21173.1"/>
    </source>
</evidence>
<dbReference type="AlphaFoldDB" id="A0AAD3T1A8"/>
<gene>
    <name evidence="2" type="ORF">Nepgr_023015</name>
</gene>
<keyword evidence="3" id="KW-1185">Reference proteome</keyword>
<evidence type="ECO:0000313" key="3">
    <source>
        <dbReference type="Proteomes" id="UP001279734"/>
    </source>
</evidence>
<evidence type="ECO:0000256" key="1">
    <source>
        <dbReference type="SAM" id="MobiDB-lite"/>
    </source>
</evidence>
<organism evidence="2 3">
    <name type="scientific">Nepenthes gracilis</name>
    <name type="common">Slender pitcher plant</name>
    <dbReference type="NCBI Taxonomy" id="150966"/>
    <lineage>
        <taxon>Eukaryota</taxon>
        <taxon>Viridiplantae</taxon>
        <taxon>Streptophyta</taxon>
        <taxon>Embryophyta</taxon>
        <taxon>Tracheophyta</taxon>
        <taxon>Spermatophyta</taxon>
        <taxon>Magnoliopsida</taxon>
        <taxon>eudicotyledons</taxon>
        <taxon>Gunneridae</taxon>
        <taxon>Pentapetalae</taxon>
        <taxon>Caryophyllales</taxon>
        <taxon>Nepenthaceae</taxon>
        <taxon>Nepenthes</taxon>
    </lineage>
</organism>
<sequence>MLQLSKSRQCQASQEAATTFQIKKENTAQLHLASNTAASTTIIKPANGILNAKNMIYCYISQTHNWAQQQDKMSQASIEYDPPSAQASHERPWQRKLESRKVEQPAIQPNGITPR</sequence>